<dbReference type="Proteomes" id="UP001370490">
    <property type="component" value="Unassembled WGS sequence"/>
</dbReference>
<reference evidence="5 6" key="1">
    <citation type="submission" date="2023-12" db="EMBL/GenBank/DDBJ databases">
        <title>A high-quality genome assembly for Dillenia turbinata (Dilleniales).</title>
        <authorList>
            <person name="Chanderbali A."/>
        </authorList>
    </citation>
    <scope>NUCLEOTIDE SEQUENCE [LARGE SCALE GENOMIC DNA]</scope>
    <source>
        <strain evidence="5">LSX21</strain>
        <tissue evidence="5">Leaf</tissue>
    </source>
</reference>
<keyword evidence="3" id="KW-0063">Aspartyl esterase</keyword>
<organism evidence="5 6">
    <name type="scientific">Dillenia turbinata</name>
    <dbReference type="NCBI Taxonomy" id="194707"/>
    <lineage>
        <taxon>Eukaryota</taxon>
        <taxon>Viridiplantae</taxon>
        <taxon>Streptophyta</taxon>
        <taxon>Embryophyta</taxon>
        <taxon>Tracheophyta</taxon>
        <taxon>Spermatophyta</taxon>
        <taxon>Magnoliopsida</taxon>
        <taxon>eudicotyledons</taxon>
        <taxon>Gunneridae</taxon>
        <taxon>Pentapetalae</taxon>
        <taxon>Dilleniales</taxon>
        <taxon>Dilleniaceae</taxon>
        <taxon>Dillenia</taxon>
    </lineage>
</organism>
<dbReference type="InterPro" id="IPR011050">
    <property type="entry name" value="Pectin_lyase_fold/virulence"/>
</dbReference>
<name>A0AAN8UKQ7_9MAGN</name>
<dbReference type="EMBL" id="JBAMMX010000026">
    <property type="protein sequence ID" value="KAK6913611.1"/>
    <property type="molecule type" value="Genomic_DNA"/>
</dbReference>
<comment type="pathway">
    <text evidence="1">Glycan metabolism; pectin degradation; 2-dehydro-3-deoxy-D-gluconate from pectin: step 1/5.</text>
</comment>
<dbReference type="Gene3D" id="2.160.20.10">
    <property type="entry name" value="Single-stranded right-handed beta-helix, Pectin lyase-like"/>
    <property type="match status" value="1"/>
</dbReference>
<keyword evidence="6" id="KW-1185">Reference proteome</keyword>
<evidence type="ECO:0000313" key="5">
    <source>
        <dbReference type="EMBL" id="KAK6913611.1"/>
    </source>
</evidence>
<protein>
    <submittedName>
        <fullName evidence="5">Pectinesterase, catalytic</fullName>
    </submittedName>
</protein>
<evidence type="ECO:0000256" key="3">
    <source>
        <dbReference type="ARBA" id="ARBA00023085"/>
    </source>
</evidence>
<keyword evidence="2" id="KW-0378">Hydrolase</keyword>
<evidence type="ECO:0000259" key="4">
    <source>
        <dbReference type="Pfam" id="PF01095"/>
    </source>
</evidence>
<feature type="domain" description="Pectinesterase catalytic" evidence="4">
    <location>
        <begin position="77"/>
        <end position="152"/>
    </location>
</feature>
<dbReference type="GO" id="GO:0030599">
    <property type="term" value="F:pectinesterase activity"/>
    <property type="evidence" value="ECO:0007669"/>
    <property type="project" value="InterPro"/>
</dbReference>
<dbReference type="Pfam" id="PF01095">
    <property type="entry name" value="Pectinesterase"/>
    <property type="match status" value="1"/>
</dbReference>
<dbReference type="AlphaFoldDB" id="A0AAN8UKQ7"/>
<dbReference type="InterPro" id="IPR012334">
    <property type="entry name" value="Pectin_lyas_fold"/>
</dbReference>
<dbReference type="GO" id="GO:0042545">
    <property type="term" value="P:cell wall modification"/>
    <property type="evidence" value="ECO:0007669"/>
    <property type="project" value="InterPro"/>
</dbReference>
<evidence type="ECO:0000313" key="6">
    <source>
        <dbReference type="Proteomes" id="UP001370490"/>
    </source>
</evidence>
<dbReference type="PANTHER" id="PTHR31707">
    <property type="entry name" value="PECTINESTERASE"/>
    <property type="match status" value="1"/>
</dbReference>
<sequence length="254" mass="28254">MSNSMLNATQITSNALTIISAISEIVTSFNISLNMTPNSHRLLEASDVNKDGYPARLSHRDRKLLAQRDNGNIKPNEVVAKDGTGQYKTIAAALAAYPKNNKGRSGIYDECFTVTKRRSFVFMIGDGPQKTMITGRKSNRDGVYPYNSASLYKNQALQFTTGPFIQGGTWRKDTGVPYFLGLKNLKNSTRLDFIFYRVSSNCNIGACMHTSMPWCQYAESLLPTATRILQTSLVYPTAYMVYNKVIAKCSLPKL</sequence>
<proteinExistence type="predicted"/>
<accession>A0AAN8UKQ7</accession>
<evidence type="ECO:0000256" key="1">
    <source>
        <dbReference type="ARBA" id="ARBA00005184"/>
    </source>
</evidence>
<gene>
    <name evidence="5" type="ORF">RJ641_020932</name>
</gene>
<dbReference type="InterPro" id="IPR000070">
    <property type="entry name" value="Pectinesterase_cat"/>
</dbReference>
<comment type="caution">
    <text evidence="5">The sequence shown here is derived from an EMBL/GenBank/DDBJ whole genome shotgun (WGS) entry which is preliminary data.</text>
</comment>
<dbReference type="SUPFAM" id="SSF51126">
    <property type="entry name" value="Pectin lyase-like"/>
    <property type="match status" value="1"/>
</dbReference>
<evidence type="ECO:0000256" key="2">
    <source>
        <dbReference type="ARBA" id="ARBA00022801"/>
    </source>
</evidence>